<dbReference type="AlphaFoldDB" id="A0A7T8GPN0"/>
<evidence type="ECO:0000313" key="2">
    <source>
        <dbReference type="Proteomes" id="UP000595437"/>
    </source>
</evidence>
<protein>
    <submittedName>
        <fullName evidence="1">Uncharacterized protein</fullName>
    </submittedName>
</protein>
<dbReference type="Proteomes" id="UP000595437">
    <property type="component" value="Chromosome 18"/>
</dbReference>
<keyword evidence="2" id="KW-1185">Reference proteome</keyword>
<proteinExistence type="predicted"/>
<accession>A0A7T8GPN0</accession>
<evidence type="ECO:0000313" key="1">
    <source>
        <dbReference type="EMBL" id="QQP35579.1"/>
    </source>
</evidence>
<gene>
    <name evidence="1" type="ORF">FKW44_023845</name>
</gene>
<reference evidence="2" key="1">
    <citation type="submission" date="2021-01" db="EMBL/GenBank/DDBJ databases">
        <title>Caligus Genome Assembly.</title>
        <authorList>
            <person name="Gallardo-Escarate C."/>
        </authorList>
    </citation>
    <scope>NUCLEOTIDE SEQUENCE [LARGE SCALE GENOMIC DNA]</scope>
</reference>
<dbReference type="EMBL" id="CP045907">
    <property type="protein sequence ID" value="QQP35579.1"/>
    <property type="molecule type" value="Genomic_DNA"/>
</dbReference>
<feature type="non-terminal residue" evidence="1">
    <location>
        <position position="1"/>
    </location>
</feature>
<organism evidence="1 2">
    <name type="scientific">Caligus rogercresseyi</name>
    <name type="common">Sea louse</name>
    <dbReference type="NCBI Taxonomy" id="217165"/>
    <lineage>
        <taxon>Eukaryota</taxon>
        <taxon>Metazoa</taxon>
        <taxon>Ecdysozoa</taxon>
        <taxon>Arthropoda</taxon>
        <taxon>Crustacea</taxon>
        <taxon>Multicrustacea</taxon>
        <taxon>Hexanauplia</taxon>
        <taxon>Copepoda</taxon>
        <taxon>Siphonostomatoida</taxon>
        <taxon>Caligidae</taxon>
        <taxon>Caligus</taxon>
    </lineage>
</organism>
<feature type="non-terminal residue" evidence="1">
    <location>
        <position position="77"/>
    </location>
</feature>
<sequence length="77" mass="8625">SCFQSFRNCFRVMSGALKQEAAEPNSMKSVLLLQNKEGRSVKFGQENIGELKNQMKEALAEEYAELKSGIRPSIATR</sequence>
<name>A0A7T8GPN0_CALRO</name>